<dbReference type="EMBL" id="CP008849">
    <property type="protein sequence ID" value="AIF99226.1"/>
    <property type="molecule type" value="Genomic_DNA"/>
</dbReference>
<dbReference type="KEGG" id="aaus:EP12_12010"/>
<feature type="domain" description="HTH arsR-type" evidence="4">
    <location>
        <begin position="11"/>
        <end position="105"/>
    </location>
</feature>
<dbReference type="PATRIC" id="fig|589873.4.peg.2586"/>
<keyword evidence="1" id="KW-0805">Transcription regulation</keyword>
<evidence type="ECO:0000313" key="7">
    <source>
        <dbReference type="Proteomes" id="UP000056090"/>
    </source>
</evidence>
<protein>
    <submittedName>
        <fullName evidence="5">ArsR family transcriptional regulator</fullName>
    </submittedName>
</protein>
<dbReference type="eggNOG" id="COG0640">
    <property type="taxonomic scope" value="Bacteria"/>
</dbReference>
<dbReference type="InterPro" id="IPR051081">
    <property type="entry name" value="HTH_MetalResp_TranReg"/>
</dbReference>
<dbReference type="Proteomes" id="UP000264779">
    <property type="component" value="Unassembled WGS sequence"/>
</dbReference>
<dbReference type="NCBIfam" id="NF033788">
    <property type="entry name" value="HTH_metalloreg"/>
    <property type="match status" value="1"/>
</dbReference>
<evidence type="ECO:0000256" key="1">
    <source>
        <dbReference type="ARBA" id="ARBA00023015"/>
    </source>
</evidence>
<keyword evidence="3" id="KW-0804">Transcription</keyword>
<dbReference type="GeneID" id="78255494"/>
<evidence type="ECO:0000259" key="4">
    <source>
        <dbReference type="PROSITE" id="PS50987"/>
    </source>
</evidence>
<dbReference type="PANTHER" id="PTHR33154">
    <property type="entry name" value="TRANSCRIPTIONAL REGULATOR, ARSR FAMILY"/>
    <property type="match status" value="1"/>
</dbReference>
<dbReference type="PRINTS" id="PR00778">
    <property type="entry name" value="HTHARSR"/>
</dbReference>
<evidence type="ECO:0000256" key="2">
    <source>
        <dbReference type="ARBA" id="ARBA00023125"/>
    </source>
</evidence>
<dbReference type="InterPro" id="IPR001845">
    <property type="entry name" value="HTH_ArsR_DNA-bd_dom"/>
</dbReference>
<dbReference type="KEGG" id="aal:EP13_11325"/>
<dbReference type="EMBL" id="DONK01000028">
    <property type="protein sequence ID" value="HBU49935.1"/>
    <property type="molecule type" value="Genomic_DNA"/>
</dbReference>
<dbReference type="InterPro" id="IPR011991">
    <property type="entry name" value="ArsR-like_HTH"/>
</dbReference>
<accession>A0A075P050</accession>
<reference evidence="5 7" key="1">
    <citation type="submission" date="2014-06" db="EMBL/GenBank/DDBJ databases">
        <title>Genomes of Alteromonas australica, a world apart.</title>
        <authorList>
            <person name="Gonzaga A."/>
            <person name="Lopez-Perez M."/>
            <person name="Rodriguez-Valera F."/>
        </authorList>
    </citation>
    <scope>NUCLEOTIDE SEQUENCE [LARGE SCALE GENOMIC DNA]</scope>
    <source>
        <strain evidence="5 7">H 17</strain>
    </source>
</reference>
<organism evidence="5 7">
    <name type="scientific">Alteromonas australica</name>
    <dbReference type="NCBI Taxonomy" id="589873"/>
    <lineage>
        <taxon>Bacteria</taxon>
        <taxon>Pseudomonadati</taxon>
        <taxon>Pseudomonadota</taxon>
        <taxon>Gammaproteobacteria</taxon>
        <taxon>Alteromonadales</taxon>
        <taxon>Alteromonadaceae</taxon>
        <taxon>Alteromonas/Salinimonas group</taxon>
        <taxon>Alteromonas</taxon>
    </lineage>
</organism>
<dbReference type="PROSITE" id="PS50987">
    <property type="entry name" value="HTH_ARSR_2"/>
    <property type="match status" value="1"/>
</dbReference>
<dbReference type="Gene3D" id="1.10.10.10">
    <property type="entry name" value="Winged helix-like DNA-binding domain superfamily/Winged helix DNA-binding domain"/>
    <property type="match status" value="1"/>
</dbReference>
<dbReference type="PANTHER" id="PTHR33154:SF28">
    <property type="entry name" value="HTH-TYPE TRANSCRIPTIONAL REGULATOR YGAV-RELATED"/>
    <property type="match status" value="1"/>
</dbReference>
<evidence type="ECO:0000313" key="5">
    <source>
        <dbReference type="EMBL" id="AIF99226.1"/>
    </source>
</evidence>
<keyword evidence="7" id="KW-1185">Reference proteome</keyword>
<sequence length="110" mass="12463">MLATLKLDPSAMHQHAADAEQYLKQIANKTRLMILCNLLEKERSVSELLDVVDVSQPVISQHLALLREAALVATRREGQTIYYRLADERVTQTMALLYQFFCASEEALAE</sequence>
<keyword evidence="2" id="KW-0238">DNA-binding</keyword>
<dbReference type="GO" id="GO:0003677">
    <property type="term" value="F:DNA binding"/>
    <property type="evidence" value="ECO:0007669"/>
    <property type="project" value="UniProtKB-KW"/>
</dbReference>
<dbReference type="CDD" id="cd00090">
    <property type="entry name" value="HTH_ARSR"/>
    <property type="match status" value="1"/>
</dbReference>
<dbReference type="GO" id="GO:0003700">
    <property type="term" value="F:DNA-binding transcription factor activity"/>
    <property type="evidence" value="ECO:0007669"/>
    <property type="project" value="InterPro"/>
</dbReference>
<proteinExistence type="predicted"/>
<evidence type="ECO:0000313" key="6">
    <source>
        <dbReference type="EMBL" id="HBU49935.1"/>
    </source>
</evidence>
<dbReference type="Pfam" id="PF01022">
    <property type="entry name" value="HTH_5"/>
    <property type="match status" value="1"/>
</dbReference>
<dbReference type="AlphaFoldDB" id="A0A075P050"/>
<gene>
    <name evidence="6" type="ORF">DEB45_01640</name>
    <name evidence="5" type="ORF">EP13_11325</name>
</gene>
<dbReference type="SMART" id="SM00418">
    <property type="entry name" value="HTH_ARSR"/>
    <property type="match status" value="1"/>
</dbReference>
<dbReference type="SUPFAM" id="SSF46785">
    <property type="entry name" value="Winged helix' DNA-binding domain"/>
    <property type="match status" value="1"/>
</dbReference>
<dbReference type="RefSeq" id="WP_044057337.1">
    <property type="nucleotide sequence ID" value="NZ_CAJXAX010000001.1"/>
</dbReference>
<dbReference type="Proteomes" id="UP000056090">
    <property type="component" value="Chromosome"/>
</dbReference>
<dbReference type="InterPro" id="IPR036388">
    <property type="entry name" value="WH-like_DNA-bd_sf"/>
</dbReference>
<evidence type="ECO:0000256" key="3">
    <source>
        <dbReference type="ARBA" id="ARBA00023163"/>
    </source>
</evidence>
<evidence type="ECO:0000313" key="8">
    <source>
        <dbReference type="Proteomes" id="UP000264779"/>
    </source>
</evidence>
<name>A0A075P050_9ALTE</name>
<dbReference type="OrthoDB" id="9796124at2"/>
<dbReference type="InterPro" id="IPR036390">
    <property type="entry name" value="WH_DNA-bd_sf"/>
</dbReference>
<reference evidence="6 8" key="2">
    <citation type="journal article" date="2018" name="Nat. Biotechnol.">
        <title>A standardized bacterial taxonomy based on genome phylogeny substantially revises the tree of life.</title>
        <authorList>
            <person name="Parks D.H."/>
            <person name="Chuvochina M."/>
            <person name="Waite D.W."/>
            <person name="Rinke C."/>
            <person name="Skarshewski A."/>
            <person name="Chaumeil P.A."/>
            <person name="Hugenholtz P."/>
        </authorList>
    </citation>
    <scope>NUCLEOTIDE SEQUENCE [LARGE SCALE GENOMIC DNA]</scope>
    <source>
        <strain evidence="6">UBA11621</strain>
    </source>
</reference>